<dbReference type="InterPro" id="IPR015254">
    <property type="entry name" value="AGOG-like"/>
</dbReference>
<dbReference type="Gene3D" id="1.10.340.30">
    <property type="entry name" value="Hypothetical protein, domain 2"/>
    <property type="match status" value="1"/>
</dbReference>
<keyword evidence="1" id="KW-0456">Lyase</keyword>
<dbReference type="InterPro" id="IPR011257">
    <property type="entry name" value="DNA_glycosylase"/>
</dbReference>
<evidence type="ECO:0000313" key="2">
    <source>
        <dbReference type="Proteomes" id="UP000008138"/>
    </source>
</evidence>
<dbReference type="Pfam" id="PF09171">
    <property type="entry name" value="AGOG"/>
    <property type="match status" value="1"/>
</dbReference>
<protein>
    <submittedName>
        <fullName evidence="1">N-glycosylase/DNA lyase</fullName>
    </submittedName>
</protein>
<accession>F2L4H8</accession>
<dbReference type="STRING" id="999630.TUZN_1951"/>
<dbReference type="GO" id="GO:0006281">
    <property type="term" value="P:DNA repair"/>
    <property type="evidence" value="ECO:0007669"/>
    <property type="project" value="InterPro"/>
</dbReference>
<organism evidence="1 2">
    <name type="scientific">Thermoproteus uzoniensis (strain 768-20)</name>
    <dbReference type="NCBI Taxonomy" id="999630"/>
    <lineage>
        <taxon>Archaea</taxon>
        <taxon>Thermoproteota</taxon>
        <taxon>Thermoprotei</taxon>
        <taxon>Thermoproteales</taxon>
        <taxon>Thermoproteaceae</taxon>
        <taxon>Thermoproteus</taxon>
    </lineage>
</organism>
<dbReference type="GO" id="GO:0003906">
    <property type="term" value="F:DNA-(apurinic or apyrimidinic site) endonuclease activity"/>
    <property type="evidence" value="ECO:0007669"/>
    <property type="project" value="InterPro"/>
</dbReference>
<gene>
    <name evidence="1" type="ordered locus">TUZN_1951</name>
</gene>
<proteinExistence type="predicted"/>
<dbReference type="EMBL" id="CP002590">
    <property type="protein sequence ID" value="AEA13410.1"/>
    <property type="molecule type" value="Genomic_DNA"/>
</dbReference>
<reference key="2">
    <citation type="submission" date="2011-03" db="EMBL/GenBank/DDBJ databases">
        <title>Complete genome sequence of the thermoacidophilic crenarchaeon Thermoproteus uzoniensis 768-20.</title>
        <authorList>
            <person name="Mardanov A.V."/>
            <person name="Gumerov V.M."/>
            <person name="Beletsky A.V."/>
            <person name="Prokofeva M.I."/>
            <person name="Bonch-Osmolovskaya E.A."/>
            <person name="Ravin N.V."/>
            <person name="Skryabin K.G."/>
        </authorList>
    </citation>
    <scope>NUCLEOTIDE SEQUENCE</scope>
    <source>
        <strain>768-20</strain>
    </source>
</reference>
<dbReference type="GO" id="GO:0016829">
    <property type="term" value="F:lyase activity"/>
    <property type="evidence" value="ECO:0007669"/>
    <property type="project" value="UniProtKB-KW"/>
</dbReference>
<dbReference type="eggNOG" id="arCOG04144">
    <property type="taxonomic scope" value="Archaea"/>
</dbReference>
<sequence length="238" mass="27682">MRKIGLKAILDLEKEDPQYKSVCRLCSNRGELDTARLVMMNALISYRLTGKGEEHWHYFADFFSRRKGNNICEEFIQYIKTSPYLAIGRDIRIKRIRKVCNYDPDIIDLSRTWRDLARLLGSDGEAKTVVFTVKMLNYVYMCCRGVDRALPNDIPIPVDYRVARLTACLGLIKADPEGALRRREEVQRIWSEIAERSGVPPLHIDTLLWLAGRVVLYGDRSYAVPKEFLDFIKRFCNR</sequence>
<dbReference type="KEGG" id="tuz:TUZN_1951"/>
<name>F2L4H8_THEU7</name>
<dbReference type="AlphaFoldDB" id="F2L4H8"/>
<dbReference type="HOGENOM" id="CLU_085935_0_0_2"/>
<dbReference type="Gene3D" id="1.10.1670.10">
    <property type="entry name" value="Helix-hairpin-Helix base-excision DNA repair enzymes (C-terminal)"/>
    <property type="match status" value="1"/>
</dbReference>
<dbReference type="InterPro" id="IPR023170">
    <property type="entry name" value="HhH_base_excis_C"/>
</dbReference>
<dbReference type="GO" id="GO:0016799">
    <property type="term" value="F:hydrolase activity, hydrolyzing N-glycosyl compounds"/>
    <property type="evidence" value="ECO:0007669"/>
    <property type="project" value="InterPro"/>
</dbReference>
<keyword evidence="2" id="KW-1185">Reference proteome</keyword>
<evidence type="ECO:0000313" key="1">
    <source>
        <dbReference type="EMBL" id="AEA13410.1"/>
    </source>
</evidence>
<dbReference type="SUPFAM" id="SSF48150">
    <property type="entry name" value="DNA-glycosylase"/>
    <property type="match status" value="1"/>
</dbReference>
<reference evidence="1 2" key="1">
    <citation type="journal article" date="2011" name="J. Bacteriol.">
        <title>Complete genome sequence of the thermoacidophilic crenarchaeon Thermoproteus uzoniensis 768-20.</title>
        <authorList>
            <person name="Mardanov A.V."/>
            <person name="Gumerov V.M."/>
            <person name="Beletsky A.V."/>
            <person name="Prokofeva M.I."/>
            <person name="Bonch-Osmolovskaya E.A."/>
            <person name="Ravin N.V."/>
            <person name="Skryabin K.G."/>
        </authorList>
    </citation>
    <scope>NUCLEOTIDE SEQUENCE [LARGE SCALE GENOMIC DNA]</scope>
    <source>
        <strain evidence="1 2">768-20</strain>
    </source>
</reference>
<dbReference type="Proteomes" id="UP000008138">
    <property type="component" value="Chromosome"/>
</dbReference>